<feature type="domain" description="Thiamine pyrophosphate enzyme TPP-binding" evidence="4">
    <location>
        <begin position="229"/>
        <end position="343"/>
    </location>
</feature>
<dbReference type="Pfam" id="PF02775">
    <property type="entry name" value="TPP_enzyme_C"/>
    <property type="match status" value="1"/>
</dbReference>
<dbReference type="CDD" id="cd07035">
    <property type="entry name" value="TPP_PYR_POX_like"/>
    <property type="match status" value="1"/>
</dbReference>
<sequence length="374" mass="40355">MDAEVFLRKTGADFFVGVPDSQLRALCDCLMERYGIDGRHHVIAANEGTAAGAAAGYHLATGRVPLVYLQNSGEGNIVNALASLLHEKAYGIPLIFVIGWRGEPGVKDEPQHARQGEVTLPLLDLMQVEHFVLSKETTSEEMEAAMARFRPVLQAGRSVAFVVRKGALLHDTKIAYKNGYELRREDAIRTLLETSEESDAFISTTGKVSRELFELREERGEGHERDFLTIGSMGHSSSIALGIACQQSKRRIWCLDGDGAFLMHMGAAAVVASLGAENFMHILLNNEAHESVGGMPTAAGGIDFPALASALGYGSAVCVTDREGLAAALAVPRGGTKPHFIEVRCAIGSRADLGRPTTSPQDNKQAFMRFLSFN</sequence>
<keyword evidence="7" id="KW-1185">Reference proteome</keyword>
<dbReference type="InterPro" id="IPR012001">
    <property type="entry name" value="Thiamin_PyroP_enz_TPP-bd_dom"/>
</dbReference>
<evidence type="ECO:0000259" key="4">
    <source>
        <dbReference type="Pfam" id="PF02775"/>
    </source>
</evidence>
<comment type="caution">
    <text evidence="6">The sequence shown here is derived from an EMBL/GenBank/DDBJ whole genome shotgun (WGS) entry which is preliminary data.</text>
</comment>
<gene>
    <name evidence="6" type="primary">aepY</name>
    <name evidence="6" type="ORF">QCO44_07200</name>
</gene>
<keyword evidence="2" id="KW-0786">Thiamine pyrophosphate</keyword>
<dbReference type="InterPro" id="IPR051818">
    <property type="entry name" value="TPP_dependent_decarboxylase"/>
</dbReference>
<evidence type="ECO:0000313" key="7">
    <source>
        <dbReference type="Proteomes" id="UP001559623"/>
    </source>
</evidence>
<evidence type="ECO:0000256" key="3">
    <source>
        <dbReference type="ARBA" id="ARBA00023239"/>
    </source>
</evidence>
<dbReference type="Proteomes" id="UP001559623">
    <property type="component" value="Unassembled WGS sequence"/>
</dbReference>
<name>A0ABV3X5F8_9FIRM</name>
<protein>
    <submittedName>
        <fullName evidence="6">Phosphonopyruvate decarboxylase</fullName>
        <ecNumber evidence="6">4.1.1.82</ecNumber>
    </submittedName>
</protein>
<feature type="domain" description="Thiamine pyrophosphate enzyme N-terminal TPP-binding" evidence="5">
    <location>
        <begin position="7"/>
        <end position="118"/>
    </location>
</feature>
<accession>A0ABV3X5F8</accession>
<dbReference type="EC" id="4.1.1.82" evidence="6"/>
<dbReference type="Gene3D" id="3.40.50.970">
    <property type="match status" value="2"/>
</dbReference>
<keyword evidence="1" id="KW-0210">Decarboxylase</keyword>
<dbReference type="PANTHER" id="PTHR42818:SF1">
    <property type="entry name" value="SULFOPYRUVATE DECARBOXYLASE"/>
    <property type="match status" value="1"/>
</dbReference>
<dbReference type="Pfam" id="PF02776">
    <property type="entry name" value="TPP_enzyme_N"/>
    <property type="match status" value="1"/>
</dbReference>
<dbReference type="CDD" id="cd03371">
    <property type="entry name" value="TPP_PpyrDC"/>
    <property type="match status" value="1"/>
</dbReference>
<dbReference type="PANTHER" id="PTHR42818">
    <property type="entry name" value="SULFOPYRUVATE DECARBOXYLASE SUBUNIT ALPHA"/>
    <property type="match status" value="1"/>
</dbReference>
<proteinExistence type="predicted"/>
<dbReference type="RefSeq" id="WP_368847158.1">
    <property type="nucleotide sequence ID" value="NZ_CP194411.1"/>
</dbReference>
<evidence type="ECO:0000259" key="5">
    <source>
        <dbReference type="Pfam" id="PF02776"/>
    </source>
</evidence>
<evidence type="ECO:0000313" key="6">
    <source>
        <dbReference type="EMBL" id="MEX5285422.1"/>
    </source>
</evidence>
<evidence type="ECO:0000256" key="2">
    <source>
        <dbReference type="ARBA" id="ARBA00023052"/>
    </source>
</evidence>
<organism evidence="6 7">
    <name type="scientific">Selenomonas sputigena</name>
    <dbReference type="NCBI Taxonomy" id="69823"/>
    <lineage>
        <taxon>Bacteria</taxon>
        <taxon>Bacillati</taxon>
        <taxon>Bacillota</taxon>
        <taxon>Negativicutes</taxon>
        <taxon>Selenomonadales</taxon>
        <taxon>Selenomonadaceae</taxon>
        <taxon>Selenomonas</taxon>
    </lineage>
</organism>
<dbReference type="InterPro" id="IPR017684">
    <property type="entry name" value="Phosphono-pyrv_decarboxylase"/>
</dbReference>
<dbReference type="InterPro" id="IPR011766">
    <property type="entry name" value="TPP_enzyme_TPP-bd"/>
</dbReference>
<dbReference type="InterPro" id="IPR029061">
    <property type="entry name" value="THDP-binding"/>
</dbReference>
<dbReference type="SUPFAM" id="SSF52518">
    <property type="entry name" value="Thiamin diphosphate-binding fold (THDP-binding)"/>
    <property type="match status" value="2"/>
</dbReference>
<dbReference type="NCBIfam" id="TIGR03297">
    <property type="entry name" value="Ppyr-DeCO2ase"/>
    <property type="match status" value="1"/>
</dbReference>
<evidence type="ECO:0000256" key="1">
    <source>
        <dbReference type="ARBA" id="ARBA00022793"/>
    </source>
</evidence>
<dbReference type="EMBL" id="JARVLH010000004">
    <property type="protein sequence ID" value="MEX5285422.1"/>
    <property type="molecule type" value="Genomic_DNA"/>
</dbReference>
<reference evidence="6 7" key="1">
    <citation type="submission" date="2023-04" db="EMBL/GenBank/DDBJ databases">
        <title>Genome Sequence of Selenomonas sputigena ATCC 33150.</title>
        <authorList>
            <person name="Miller D.P."/>
            <person name="Anvari S."/>
            <person name="Polson S.W."/>
            <person name="Macdonald M."/>
            <person name="Mcdowell J.V."/>
        </authorList>
    </citation>
    <scope>NUCLEOTIDE SEQUENCE [LARGE SCALE GENOMIC DNA]</scope>
    <source>
        <strain evidence="6 7">ATCC 33150</strain>
    </source>
</reference>
<keyword evidence="3 6" id="KW-0456">Lyase</keyword>
<dbReference type="GO" id="GO:0033980">
    <property type="term" value="F:phosphonopyruvate decarboxylase activity"/>
    <property type="evidence" value="ECO:0007669"/>
    <property type="project" value="UniProtKB-EC"/>
</dbReference>